<comment type="caution">
    <text evidence="1">The sequence shown here is derived from an EMBL/GenBank/DDBJ whole genome shotgun (WGS) entry which is preliminary data.</text>
</comment>
<dbReference type="Proteomes" id="UP000534286">
    <property type="component" value="Unassembled WGS sequence"/>
</dbReference>
<proteinExistence type="predicted"/>
<evidence type="ECO:0000313" key="1">
    <source>
        <dbReference type="EMBL" id="MBB4936662.1"/>
    </source>
</evidence>
<dbReference type="AlphaFoldDB" id="A0A7W7RR68"/>
<reference evidence="1 2" key="1">
    <citation type="submission" date="2020-08" db="EMBL/GenBank/DDBJ databases">
        <title>Sequencing the genomes of 1000 actinobacteria strains.</title>
        <authorList>
            <person name="Klenk H.-P."/>
        </authorList>
    </citation>
    <scope>NUCLEOTIDE SEQUENCE [LARGE SCALE GENOMIC DNA]</scope>
    <source>
        <strain evidence="1 2">DSM 43023</strain>
    </source>
</reference>
<name>A0A7W7RR68_9ACTN</name>
<sequence length="59" mass="6514">MKTSGLAALPWRRDFTGSCGDLSEDWHAEVHIGRPSCRFQLGELLLCSGEADLESFDSD</sequence>
<organism evidence="1 2">
    <name type="scientific">Streptosporangium album</name>
    <dbReference type="NCBI Taxonomy" id="47479"/>
    <lineage>
        <taxon>Bacteria</taxon>
        <taxon>Bacillati</taxon>
        <taxon>Actinomycetota</taxon>
        <taxon>Actinomycetes</taxon>
        <taxon>Streptosporangiales</taxon>
        <taxon>Streptosporangiaceae</taxon>
        <taxon>Streptosporangium</taxon>
    </lineage>
</organism>
<evidence type="ECO:0000313" key="2">
    <source>
        <dbReference type="Proteomes" id="UP000534286"/>
    </source>
</evidence>
<gene>
    <name evidence="1" type="ORF">FHR32_000967</name>
</gene>
<dbReference type="EMBL" id="JACHJU010000001">
    <property type="protein sequence ID" value="MBB4936662.1"/>
    <property type="molecule type" value="Genomic_DNA"/>
</dbReference>
<keyword evidence="2" id="KW-1185">Reference proteome</keyword>
<accession>A0A7W7RR68</accession>
<protein>
    <submittedName>
        <fullName evidence="1">Uncharacterized protein</fullName>
    </submittedName>
</protein>